<dbReference type="EMBL" id="JACHCB010000015">
    <property type="protein sequence ID" value="MBB6111917.1"/>
    <property type="molecule type" value="Genomic_DNA"/>
</dbReference>
<organism evidence="4 6">
    <name type="scientific">Mucilaginibacter lappiensis</name>
    <dbReference type="NCBI Taxonomy" id="354630"/>
    <lineage>
        <taxon>Bacteria</taxon>
        <taxon>Pseudomonadati</taxon>
        <taxon>Bacteroidota</taxon>
        <taxon>Sphingobacteriia</taxon>
        <taxon>Sphingobacteriales</taxon>
        <taxon>Sphingobacteriaceae</taxon>
        <taxon>Mucilaginibacter</taxon>
    </lineage>
</organism>
<name>A0A1N7EQR5_9SPHI</name>
<dbReference type="AlphaFoldDB" id="A0A1N7EQR5"/>
<dbReference type="RefSeq" id="WP_076376789.1">
    <property type="nucleotide sequence ID" value="NZ_FTMG01000015.1"/>
</dbReference>
<dbReference type="Proteomes" id="UP000541583">
    <property type="component" value="Unassembled WGS sequence"/>
</dbReference>
<reference evidence="5 6" key="1">
    <citation type="submission" date="2020-08" db="EMBL/GenBank/DDBJ databases">
        <title>Genomic Encyclopedia of Type Strains, Phase IV (KMG-V): Genome sequencing to study the core and pangenomes of soil and plant-associated prokaryotes.</title>
        <authorList>
            <person name="Whitman W."/>
        </authorList>
    </citation>
    <scope>NUCLEOTIDE SEQUENCE [LARGE SCALE GENOMIC DNA]</scope>
    <source>
        <strain evidence="3 5">ANJLi2</strain>
        <strain evidence="4 6">MP601</strain>
    </source>
</reference>
<feature type="signal peptide" evidence="1">
    <location>
        <begin position="1"/>
        <end position="21"/>
    </location>
</feature>
<evidence type="ECO:0000256" key="1">
    <source>
        <dbReference type="SAM" id="SignalP"/>
    </source>
</evidence>
<evidence type="ECO:0000313" key="5">
    <source>
        <dbReference type="Proteomes" id="UP000541583"/>
    </source>
</evidence>
<comment type="caution">
    <text evidence="4">The sequence shown here is derived from an EMBL/GenBank/DDBJ whole genome shotgun (WGS) entry which is preliminary data.</text>
</comment>
<dbReference type="SUPFAM" id="SSF51658">
    <property type="entry name" value="Xylose isomerase-like"/>
    <property type="match status" value="1"/>
</dbReference>
<evidence type="ECO:0000313" key="3">
    <source>
        <dbReference type="EMBL" id="MBB6111917.1"/>
    </source>
</evidence>
<dbReference type="Proteomes" id="UP000548326">
    <property type="component" value="Unassembled WGS sequence"/>
</dbReference>
<dbReference type="STRING" id="354630.SAMN05421821_11523"/>
<dbReference type="Pfam" id="PF01261">
    <property type="entry name" value="AP_endonuc_2"/>
    <property type="match status" value="1"/>
</dbReference>
<dbReference type="InterPro" id="IPR006311">
    <property type="entry name" value="TAT_signal"/>
</dbReference>
<dbReference type="PANTHER" id="PTHR12110:SF48">
    <property type="entry name" value="BLL3656 PROTEIN"/>
    <property type="match status" value="1"/>
</dbReference>
<feature type="chain" id="PRO_5044563169" evidence="1">
    <location>
        <begin position="22"/>
        <end position="314"/>
    </location>
</feature>
<keyword evidence="1" id="KW-0732">Signal</keyword>
<dbReference type="PANTHER" id="PTHR12110">
    <property type="entry name" value="HYDROXYPYRUVATE ISOMERASE"/>
    <property type="match status" value="1"/>
</dbReference>
<protein>
    <submittedName>
        <fullName evidence="4">Sugar phosphate isomerase/epimerase</fullName>
    </submittedName>
</protein>
<dbReference type="PROSITE" id="PS51318">
    <property type="entry name" value="TAT"/>
    <property type="match status" value="1"/>
</dbReference>
<sequence>MNFKPVTRRTILKTLSMAAGAAVIGNRADAAIKVDKNVHGFEYSLNMSTIRGQNLGFIKELETAAKAGFTSVEIWLDTLQTYLKNGGSVTEAKKIIDGLGITIQNAIGFAQWIVDDEAVRKQALTQLQGEMELLAKLGCKRIAAPPAGATKGDMINLDVVTERYNTILTMGRDSGVIPQLEMWGGSVNLKHISQVLYVALQSGHSDARVLLDVFHIYKGQSAVESLQLVGKPALEIFHVNDYPSGINPVVISEPDRVYPGDGVAPLKRILQLVKHPENPLIISCEVFNKSYYAQDALRVAQTALRKMKAVTADV</sequence>
<feature type="domain" description="Xylose isomerase-like TIM barrel" evidence="2">
    <location>
        <begin position="62"/>
        <end position="305"/>
    </location>
</feature>
<dbReference type="InterPro" id="IPR050312">
    <property type="entry name" value="IolE/XylAMocC-like"/>
</dbReference>
<keyword evidence="5" id="KW-1185">Reference proteome</keyword>
<gene>
    <name evidence="4" type="ORF">HDF22_000668</name>
    <name evidence="3" type="ORF">HDF23_004690</name>
</gene>
<dbReference type="GO" id="GO:0016853">
    <property type="term" value="F:isomerase activity"/>
    <property type="evidence" value="ECO:0007669"/>
    <property type="project" value="UniProtKB-KW"/>
</dbReference>
<dbReference type="InterPro" id="IPR036237">
    <property type="entry name" value="Xyl_isomerase-like_sf"/>
</dbReference>
<dbReference type="InterPro" id="IPR013022">
    <property type="entry name" value="Xyl_isomerase-like_TIM-brl"/>
</dbReference>
<evidence type="ECO:0000259" key="2">
    <source>
        <dbReference type="Pfam" id="PF01261"/>
    </source>
</evidence>
<dbReference type="EMBL" id="JACHCA010000002">
    <property type="protein sequence ID" value="MBB6126563.1"/>
    <property type="molecule type" value="Genomic_DNA"/>
</dbReference>
<dbReference type="OrthoDB" id="930834at2"/>
<keyword evidence="4" id="KW-0413">Isomerase</keyword>
<evidence type="ECO:0000313" key="4">
    <source>
        <dbReference type="EMBL" id="MBB6126563.1"/>
    </source>
</evidence>
<accession>A0A1N7EQR5</accession>
<proteinExistence type="predicted"/>
<dbReference type="Gene3D" id="3.20.20.150">
    <property type="entry name" value="Divalent-metal-dependent TIM barrel enzymes"/>
    <property type="match status" value="1"/>
</dbReference>
<evidence type="ECO:0000313" key="6">
    <source>
        <dbReference type="Proteomes" id="UP000548326"/>
    </source>
</evidence>